<evidence type="ECO:0000256" key="1">
    <source>
        <dbReference type="SAM" id="MobiDB-lite"/>
    </source>
</evidence>
<gene>
    <name evidence="2" type="ORF">Tci_345087</name>
</gene>
<proteinExistence type="predicted"/>
<dbReference type="Gene3D" id="3.10.10.10">
    <property type="entry name" value="HIV Type 1 Reverse Transcriptase, subunit A, domain 1"/>
    <property type="match status" value="1"/>
</dbReference>
<dbReference type="InterPro" id="IPR053134">
    <property type="entry name" value="RNA-dir_DNA_polymerase"/>
</dbReference>
<dbReference type="SUPFAM" id="SSF56672">
    <property type="entry name" value="DNA/RNA polymerases"/>
    <property type="match status" value="1"/>
</dbReference>
<name>A0A699HA75_TANCI</name>
<feature type="compositionally biased region" description="Basic and acidic residues" evidence="1">
    <location>
        <begin position="87"/>
        <end position="128"/>
    </location>
</feature>
<dbReference type="Gene3D" id="2.40.70.10">
    <property type="entry name" value="Acid Proteases"/>
    <property type="match status" value="1"/>
</dbReference>
<dbReference type="InterPro" id="IPR043502">
    <property type="entry name" value="DNA/RNA_pol_sf"/>
</dbReference>
<dbReference type="PANTHER" id="PTHR24559">
    <property type="entry name" value="TRANSPOSON TY3-I GAG-POL POLYPROTEIN"/>
    <property type="match status" value="1"/>
</dbReference>
<dbReference type="AlphaFoldDB" id="A0A699HA75"/>
<dbReference type="EMBL" id="BKCJ010126410">
    <property type="protein sequence ID" value="GEX73112.1"/>
    <property type="molecule type" value="Genomic_DNA"/>
</dbReference>
<reference evidence="2" key="1">
    <citation type="journal article" date="2019" name="Sci. Rep.">
        <title>Draft genome of Tanacetum cinerariifolium, the natural source of mosquito coil.</title>
        <authorList>
            <person name="Yamashiro T."/>
            <person name="Shiraishi A."/>
            <person name="Satake H."/>
            <person name="Nakayama K."/>
        </authorList>
    </citation>
    <scope>NUCLEOTIDE SEQUENCE</scope>
</reference>
<feature type="region of interest" description="Disordered" evidence="1">
    <location>
        <begin position="70"/>
        <end position="137"/>
    </location>
</feature>
<evidence type="ECO:0000313" key="2">
    <source>
        <dbReference type="EMBL" id="GEX73112.1"/>
    </source>
</evidence>
<sequence>MEEMLYKSIDEGKQKHEEMRAFICDFQNTNKILFKERINSLIELRFGVQELLKVINNPPTIDCKVKGVTTKGGKTTTQDAQNNDTNVHTEEPQVVIHDKPVGSNEEGKRRGSAEEVPRKPEAAPHKLSFDQGPSPNTNFVILDMPEDSRVPIILGRPFLATSRAMIDVFNKKITLIVRDDEVIFDVNQPIKRPPTKDDECYEVDDLDDMINAEVQELLTNKELDLFLLRGLEKSIDQSDLEGCEHVECKTDNDSNFDEPIRRIASINTLYPVVQETTKHVEDRKRTPLFGAIAWKMSNIKGISPLYCTYKILMEDDFKPVIQSQRRLNLKVQDVVNNKIVKLLDSDHIYPISDSSWVSPIHVVPKKGGMTVVLNDDNELIPFCIVTGWRVCIDFRKLNNATRKDHFPFPLSIRYHLSRLENPDLGTFIEEEIADEFLDEHLMVFKTEFNNNEPWYADYVNYLVGKIVPPNWTPKKRRRFFSQVKNYFWDEPYAFKLFPNNITRRCVAGNKIFKILAHCHSGLTGGHHSASMTGRKVYKFGFFWPSIFEDAKIT</sequence>
<dbReference type="InterPro" id="IPR021109">
    <property type="entry name" value="Peptidase_aspartic_dom_sf"/>
</dbReference>
<organism evidence="2">
    <name type="scientific">Tanacetum cinerariifolium</name>
    <name type="common">Dalmatian daisy</name>
    <name type="synonym">Chrysanthemum cinerariifolium</name>
    <dbReference type="NCBI Taxonomy" id="118510"/>
    <lineage>
        <taxon>Eukaryota</taxon>
        <taxon>Viridiplantae</taxon>
        <taxon>Streptophyta</taxon>
        <taxon>Embryophyta</taxon>
        <taxon>Tracheophyta</taxon>
        <taxon>Spermatophyta</taxon>
        <taxon>Magnoliopsida</taxon>
        <taxon>eudicotyledons</taxon>
        <taxon>Gunneridae</taxon>
        <taxon>Pentapetalae</taxon>
        <taxon>asterids</taxon>
        <taxon>campanulids</taxon>
        <taxon>Asterales</taxon>
        <taxon>Asteraceae</taxon>
        <taxon>Asteroideae</taxon>
        <taxon>Anthemideae</taxon>
        <taxon>Anthemidinae</taxon>
        <taxon>Tanacetum</taxon>
    </lineage>
</organism>
<comment type="caution">
    <text evidence="2">The sequence shown here is derived from an EMBL/GenBank/DDBJ whole genome shotgun (WGS) entry which is preliminary data.</text>
</comment>
<accession>A0A699HA75</accession>
<dbReference type="PANTHER" id="PTHR24559:SF444">
    <property type="entry name" value="REVERSE TRANSCRIPTASE DOMAIN-CONTAINING PROTEIN"/>
    <property type="match status" value="1"/>
</dbReference>
<protein>
    <submittedName>
        <fullName evidence="2">Transposon Ty3-I Gag-Pol polyprotein</fullName>
    </submittedName>
</protein>
<feature type="compositionally biased region" description="Low complexity" evidence="1">
    <location>
        <begin position="70"/>
        <end position="86"/>
    </location>
</feature>